<organism evidence="3 4">
    <name type="scientific">Streptomyces showdoensis</name>
    <dbReference type="NCBI Taxonomy" id="68268"/>
    <lineage>
        <taxon>Bacteria</taxon>
        <taxon>Bacillati</taxon>
        <taxon>Actinomycetota</taxon>
        <taxon>Actinomycetes</taxon>
        <taxon>Kitasatosporales</taxon>
        <taxon>Streptomycetaceae</taxon>
        <taxon>Streptomyces</taxon>
    </lineage>
</organism>
<reference evidence="3 4" key="1">
    <citation type="submission" date="2015-05" db="EMBL/GenBank/DDBJ databases">
        <title>Draft Genome assembly of Streptomyces showdoensis.</title>
        <authorList>
            <person name="Thapa K.K."/>
            <person name="Metsa-Ketela M."/>
        </authorList>
    </citation>
    <scope>NUCLEOTIDE SEQUENCE [LARGE SCALE GENOMIC DNA]</scope>
    <source>
        <strain evidence="3 4">ATCC 15227</strain>
    </source>
</reference>
<sequence>MQLLDDPVIHSALWAGGVTYVVACLVAAAGGTRAEAREMSGQLPVDGPRRIRDHFSEQSRRLSTSFGQGATNLALAVACCVMALSGPAGTIGHWLPMIFTDRQATLNSLAERLSNGSLILQLTTMAVGVTVLMRHISFLRTLFGHDGSTAELWKKLRQLLITNAQGGVFLAALTIMWLLRGHGLDGLWMTTLAYVFAFFIDDWIIISEYSIRLDVPSLTFHRWRLRLAYLCLLVPSVGLAWDAFGGWGVGVMVWYAASLFTVARSHRRGPERRRPKVPLPGQRRQEDPEATRPRSRPSS</sequence>
<comment type="caution">
    <text evidence="3">The sequence shown here is derived from an EMBL/GenBank/DDBJ whole genome shotgun (WGS) entry which is preliminary data.</text>
</comment>
<evidence type="ECO:0000313" key="4">
    <source>
        <dbReference type="Proteomes" id="UP000265325"/>
    </source>
</evidence>
<dbReference type="AlphaFoldDB" id="A0A2P2GVG0"/>
<keyword evidence="2" id="KW-0812">Transmembrane</keyword>
<feature type="region of interest" description="Disordered" evidence="1">
    <location>
        <begin position="268"/>
        <end position="299"/>
    </location>
</feature>
<feature type="transmembrane region" description="Helical" evidence="2">
    <location>
        <begin position="223"/>
        <end position="241"/>
    </location>
</feature>
<keyword evidence="2" id="KW-0472">Membrane</keyword>
<feature type="transmembrane region" description="Helical" evidence="2">
    <location>
        <begin position="247"/>
        <end position="266"/>
    </location>
</feature>
<accession>A0A2P2GVG0</accession>
<feature type="transmembrane region" description="Helical" evidence="2">
    <location>
        <begin position="70"/>
        <end position="98"/>
    </location>
</feature>
<evidence type="ECO:0000256" key="1">
    <source>
        <dbReference type="SAM" id="MobiDB-lite"/>
    </source>
</evidence>
<keyword evidence="4" id="KW-1185">Reference proteome</keyword>
<dbReference type="Proteomes" id="UP000265325">
    <property type="component" value="Unassembled WGS sequence"/>
</dbReference>
<protein>
    <submittedName>
        <fullName evidence="3">Uncharacterized protein</fullName>
    </submittedName>
</protein>
<feature type="transmembrane region" description="Helical" evidence="2">
    <location>
        <begin position="118"/>
        <end position="138"/>
    </location>
</feature>
<feature type="transmembrane region" description="Helical" evidence="2">
    <location>
        <begin position="12"/>
        <end position="30"/>
    </location>
</feature>
<evidence type="ECO:0000256" key="2">
    <source>
        <dbReference type="SAM" id="Phobius"/>
    </source>
</evidence>
<evidence type="ECO:0000313" key="3">
    <source>
        <dbReference type="EMBL" id="KKZ74935.1"/>
    </source>
</evidence>
<dbReference type="RefSeq" id="WP_046906436.1">
    <property type="nucleotide sequence ID" value="NZ_BAAAXG010000026.1"/>
</dbReference>
<proteinExistence type="predicted"/>
<keyword evidence="2" id="KW-1133">Transmembrane helix</keyword>
<feature type="compositionally biased region" description="Basic and acidic residues" evidence="1">
    <location>
        <begin position="283"/>
        <end position="292"/>
    </location>
</feature>
<gene>
    <name evidence="3" type="ORF">VO63_05720</name>
</gene>
<name>A0A2P2GVG0_STREW</name>
<feature type="transmembrane region" description="Helical" evidence="2">
    <location>
        <begin position="159"/>
        <end position="179"/>
    </location>
</feature>
<dbReference type="EMBL" id="LAQS01000006">
    <property type="protein sequence ID" value="KKZ74935.1"/>
    <property type="molecule type" value="Genomic_DNA"/>
</dbReference>
<feature type="transmembrane region" description="Helical" evidence="2">
    <location>
        <begin position="191"/>
        <end position="211"/>
    </location>
</feature>